<feature type="compositionally biased region" description="Low complexity" evidence="3">
    <location>
        <begin position="218"/>
        <end position="229"/>
    </location>
</feature>
<feature type="DNA-binding region" description="H-T-H motif" evidence="2">
    <location>
        <begin position="27"/>
        <end position="46"/>
    </location>
</feature>
<evidence type="ECO:0000313" key="6">
    <source>
        <dbReference type="Proteomes" id="UP001230253"/>
    </source>
</evidence>
<evidence type="ECO:0000313" key="5">
    <source>
        <dbReference type="EMBL" id="MDQ0327502.1"/>
    </source>
</evidence>
<reference evidence="5 6" key="1">
    <citation type="submission" date="2023-07" db="EMBL/GenBank/DDBJ databases">
        <title>Genomic Encyclopedia of Type Strains, Phase IV (KMG-IV): sequencing the most valuable type-strain genomes for metagenomic binning, comparative biology and taxonomic classification.</title>
        <authorList>
            <person name="Goeker M."/>
        </authorList>
    </citation>
    <scope>NUCLEOTIDE SEQUENCE [LARGE SCALE GENOMIC DNA]</scope>
    <source>
        <strain evidence="5 6">DSM 11549</strain>
    </source>
</reference>
<dbReference type="EMBL" id="JAUSUK010000002">
    <property type="protein sequence ID" value="MDQ0327502.1"/>
    <property type="molecule type" value="Genomic_DNA"/>
</dbReference>
<evidence type="ECO:0000256" key="2">
    <source>
        <dbReference type="PROSITE-ProRule" id="PRU00335"/>
    </source>
</evidence>
<keyword evidence="1 2" id="KW-0238">DNA-binding</keyword>
<accession>A0ABU0CEL2</accession>
<dbReference type="RefSeq" id="WP_307155522.1">
    <property type="nucleotide sequence ID" value="NZ_JAUSUK010000002.1"/>
</dbReference>
<proteinExistence type="predicted"/>
<organism evidence="5 6">
    <name type="scientific">Rhodopseudomonas julia</name>
    <dbReference type="NCBI Taxonomy" id="200617"/>
    <lineage>
        <taxon>Bacteria</taxon>
        <taxon>Pseudomonadati</taxon>
        <taxon>Pseudomonadota</taxon>
        <taxon>Alphaproteobacteria</taxon>
        <taxon>Hyphomicrobiales</taxon>
        <taxon>Nitrobacteraceae</taxon>
        <taxon>Rhodopseudomonas</taxon>
    </lineage>
</organism>
<dbReference type="Proteomes" id="UP001230253">
    <property type="component" value="Unassembled WGS sequence"/>
</dbReference>
<dbReference type="PROSITE" id="PS50977">
    <property type="entry name" value="HTH_TETR_2"/>
    <property type="match status" value="1"/>
</dbReference>
<feature type="region of interest" description="Disordered" evidence="3">
    <location>
        <begin position="193"/>
        <end position="229"/>
    </location>
</feature>
<dbReference type="SUPFAM" id="SSF46689">
    <property type="entry name" value="Homeodomain-like"/>
    <property type="match status" value="1"/>
</dbReference>
<evidence type="ECO:0000256" key="1">
    <source>
        <dbReference type="ARBA" id="ARBA00023125"/>
    </source>
</evidence>
<evidence type="ECO:0000256" key="3">
    <source>
        <dbReference type="SAM" id="MobiDB-lite"/>
    </source>
</evidence>
<feature type="domain" description="HTH tetR-type" evidence="4">
    <location>
        <begin position="4"/>
        <end position="64"/>
    </location>
</feature>
<dbReference type="InterPro" id="IPR009057">
    <property type="entry name" value="Homeodomain-like_sf"/>
</dbReference>
<sequence length="229" mass="25159">MATAKTRDKIIDALLDLVAERDWDEVTLADIADEAGVTLQQLREAYDGRGDIVGDFCRRTDRAVLSNLDPDMAFESTRERLFDVLFSRFEALGPHKNAVSGLAHSARRDPLLAAELNRHLVTSMAWMMTAAGISSGGPAGLVRAQGLAFLWGRVMRTWLRDDDPGLARTMSALDRELRKGERAVMRLDRLARFLPRPPGGRRHTTPRNAPTPEEAARSDGAQAAGAAEV</sequence>
<name>A0ABU0CEL2_9BRAD</name>
<dbReference type="InterPro" id="IPR001647">
    <property type="entry name" value="HTH_TetR"/>
</dbReference>
<comment type="caution">
    <text evidence="5">The sequence shown here is derived from an EMBL/GenBank/DDBJ whole genome shotgun (WGS) entry which is preliminary data.</text>
</comment>
<protein>
    <submittedName>
        <fullName evidence="5">AcrR family transcriptional regulator</fullName>
    </submittedName>
</protein>
<evidence type="ECO:0000259" key="4">
    <source>
        <dbReference type="PROSITE" id="PS50977"/>
    </source>
</evidence>
<gene>
    <name evidence="5" type="ORF">J2R99_003371</name>
</gene>
<dbReference type="Gene3D" id="1.10.357.10">
    <property type="entry name" value="Tetracycline Repressor, domain 2"/>
    <property type="match status" value="1"/>
</dbReference>
<keyword evidence="6" id="KW-1185">Reference proteome</keyword>